<dbReference type="GO" id="GO:0016887">
    <property type="term" value="F:ATP hydrolysis activity"/>
    <property type="evidence" value="ECO:0007669"/>
    <property type="project" value="InterPro"/>
</dbReference>
<dbReference type="KEGG" id="gca:Galf_2683"/>
<dbReference type="PANTHER" id="PTHR30486">
    <property type="entry name" value="TWITCHING MOTILITY PROTEIN PILT"/>
    <property type="match status" value="1"/>
</dbReference>
<dbReference type="SUPFAM" id="SSF52540">
    <property type="entry name" value="P-loop containing nucleoside triphosphate hydrolases"/>
    <property type="match status" value="1"/>
</dbReference>
<accession>D9SD81</accession>
<comment type="similarity">
    <text evidence="1">Belongs to the GSP E family.</text>
</comment>
<dbReference type="RefSeq" id="WP_013294598.1">
    <property type="nucleotide sequence ID" value="NC_014394.1"/>
</dbReference>
<dbReference type="Pfam" id="PF00437">
    <property type="entry name" value="T2SSE"/>
    <property type="match status" value="1"/>
</dbReference>
<dbReference type="eggNOG" id="COG5008">
    <property type="taxonomic scope" value="Bacteria"/>
</dbReference>
<dbReference type="SMART" id="SM00382">
    <property type="entry name" value="AAA"/>
    <property type="match status" value="1"/>
</dbReference>
<dbReference type="InterPro" id="IPR006321">
    <property type="entry name" value="PilT/PilU"/>
</dbReference>
<dbReference type="EMBL" id="CP002159">
    <property type="protein sequence ID" value="ADL56679.1"/>
    <property type="molecule type" value="Genomic_DNA"/>
</dbReference>
<dbReference type="GO" id="GO:0005524">
    <property type="term" value="F:ATP binding"/>
    <property type="evidence" value="ECO:0007669"/>
    <property type="project" value="InterPro"/>
</dbReference>
<organism evidence="3 4">
    <name type="scientific">Gallionella capsiferriformans (strain ES-2)</name>
    <name type="common">Gallionella ferruginea capsiferriformans (strain ES-2)</name>
    <dbReference type="NCBI Taxonomy" id="395494"/>
    <lineage>
        <taxon>Bacteria</taxon>
        <taxon>Pseudomonadati</taxon>
        <taxon>Pseudomonadota</taxon>
        <taxon>Betaproteobacteria</taxon>
        <taxon>Nitrosomonadales</taxon>
        <taxon>Gallionellaceae</taxon>
        <taxon>Gallionella</taxon>
    </lineage>
</organism>
<dbReference type="InterPro" id="IPR050921">
    <property type="entry name" value="T4SS_GSP_E_ATPase"/>
</dbReference>
<dbReference type="HOGENOM" id="CLU_013446_4_0_4"/>
<gene>
    <name evidence="3" type="ordered locus">Galf_2683</name>
</gene>
<dbReference type="InterPro" id="IPR027417">
    <property type="entry name" value="P-loop_NTPase"/>
</dbReference>
<dbReference type="InterPro" id="IPR003593">
    <property type="entry name" value="AAA+_ATPase"/>
</dbReference>
<name>D9SD81_GALCS</name>
<evidence type="ECO:0000259" key="2">
    <source>
        <dbReference type="PROSITE" id="PS00662"/>
    </source>
</evidence>
<dbReference type="CDD" id="cd01131">
    <property type="entry name" value="PilT"/>
    <property type="match status" value="1"/>
</dbReference>
<feature type="domain" description="Bacterial type II secretion system protein E" evidence="2">
    <location>
        <begin position="200"/>
        <end position="214"/>
    </location>
</feature>
<dbReference type="STRING" id="395494.Galf_2683"/>
<proteinExistence type="inferred from homology"/>
<dbReference type="NCBIfam" id="TIGR01420">
    <property type="entry name" value="pilT_fam"/>
    <property type="match status" value="1"/>
</dbReference>
<reference evidence="3 4" key="1">
    <citation type="submission" date="2010-08" db="EMBL/GenBank/DDBJ databases">
        <title>Complete sequence of Gallionella capsiferriformans ES-2.</title>
        <authorList>
            <consortium name="US DOE Joint Genome Institute"/>
            <person name="Lucas S."/>
            <person name="Copeland A."/>
            <person name="Lapidus A."/>
            <person name="Cheng J.-F."/>
            <person name="Bruce D."/>
            <person name="Goodwin L."/>
            <person name="Pitluck S."/>
            <person name="Chertkov O."/>
            <person name="Davenport K.W."/>
            <person name="Detter J.C."/>
            <person name="Han C."/>
            <person name="Tapia R."/>
            <person name="Land M."/>
            <person name="Hauser L."/>
            <person name="Chang Y.-J."/>
            <person name="Jeffries C."/>
            <person name="Kyrpides N."/>
            <person name="Ivanova N."/>
            <person name="Mikhailova N."/>
            <person name="Shelobolina E.S."/>
            <person name="Picardal F."/>
            <person name="Roden E."/>
            <person name="Emerson D."/>
            <person name="Woyke T."/>
        </authorList>
    </citation>
    <scope>NUCLEOTIDE SEQUENCE [LARGE SCALE GENOMIC DNA]</scope>
    <source>
        <strain evidence="3 4">ES-2</strain>
    </source>
</reference>
<evidence type="ECO:0000313" key="4">
    <source>
        <dbReference type="Proteomes" id="UP000001235"/>
    </source>
</evidence>
<dbReference type="PANTHER" id="PTHR30486:SF12">
    <property type="entry name" value="TYPE IV PILUS ATPASE PILU"/>
    <property type="match status" value="1"/>
</dbReference>
<evidence type="ECO:0000256" key="1">
    <source>
        <dbReference type="ARBA" id="ARBA00006611"/>
    </source>
</evidence>
<dbReference type="InterPro" id="IPR001482">
    <property type="entry name" value="T2SS/T4SS_dom"/>
</dbReference>
<protein>
    <submittedName>
        <fullName evidence="3">Twitching motility protein</fullName>
    </submittedName>
</protein>
<dbReference type="PROSITE" id="PS00662">
    <property type="entry name" value="T2SP_E"/>
    <property type="match status" value="1"/>
</dbReference>
<dbReference type="FunFam" id="3.40.50.300:FF:001116">
    <property type="entry name" value="Type IV pili twitching motility protein PilT"/>
    <property type="match status" value="1"/>
</dbReference>
<evidence type="ECO:0000313" key="3">
    <source>
        <dbReference type="EMBL" id="ADL56679.1"/>
    </source>
</evidence>
<dbReference type="Proteomes" id="UP000001235">
    <property type="component" value="Chromosome"/>
</dbReference>
<dbReference type="Gene3D" id="3.30.450.90">
    <property type="match status" value="1"/>
</dbReference>
<sequence length="378" mass="42158">MERDQATELIHNLLRGMASKKASDLFITAGFPPAFKVDGKMTPVSSQPLSHQHTRELARSIMNDRQTAEFEASHECNFAISPHGIGRFRVNVFMQQQHVGMVMRTITTKIPNLDEMGMPDILKDIVMTKRGLVILVGATGSGKSTTLAGMLGHRNQNSFGHIITIEDPVEYVHEHGNCIVTHREVGVDTESWQAALKNTLRQAPDVILIGEIRDRETMEYAVAFAETGHLCMATLHANSANQALDRIINFFPEERREQLLMDLSLNVKALISQRLIPKKDGSGRSAAMEILLNSPLISDLIFKGDVHAIKGVMAKSRELGMQTFDQALFDLYEAHAISYEEALKNADSVNDLRLKIKLESRHTADRDVMSGTHHLQMT</sequence>
<dbReference type="OrthoDB" id="5790493at2"/>
<dbReference type="AlphaFoldDB" id="D9SD81"/>
<keyword evidence="4" id="KW-1185">Reference proteome</keyword>
<dbReference type="Gene3D" id="3.40.50.300">
    <property type="entry name" value="P-loop containing nucleotide triphosphate hydrolases"/>
    <property type="match status" value="1"/>
</dbReference>